<dbReference type="RefSeq" id="WP_230868035.1">
    <property type="nucleotide sequence ID" value="NZ_CP046640.1"/>
</dbReference>
<keyword evidence="4" id="KW-0762">Sugar transport</keyword>
<dbReference type="PANTHER" id="PTHR43790">
    <property type="entry name" value="CARBOHYDRATE TRANSPORT ATP-BINDING PROTEIN MG119-RELATED"/>
    <property type="match status" value="1"/>
</dbReference>
<keyword evidence="9" id="KW-0472">Membrane</keyword>
<evidence type="ECO:0000259" key="10">
    <source>
        <dbReference type="PROSITE" id="PS50893"/>
    </source>
</evidence>
<dbReference type="PANTHER" id="PTHR43790:SF3">
    <property type="entry name" value="D-ALLOSE IMPORT ATP-BINDING PROTEIN ALSA-RELATED"/>
    <property type="match status" value="1"/>
</dbReference>
<dbReference type="CDD" id="cd03215">
    <property type="entry name" value="ABC_Carb_Monos_II"/>
    <property type="match status" value="1"/>
</dbReference>
<dbReference type="InterPro" id="IPR003439">
    <property type="entry name" value="ABC_transporter-like_ATP-bd"/>
</dbReference>
<dbReference type="Gene3D" id="3.40.50.300">
    <property type="entry name" value="P-loop containing nucleotide triphosphate hydrolases"/>
    <property type="match status" value="2"/>
</dbReference>
<evidence type="ECO:0000313" key="12">
    <source>
        <dbReference type="Proteomes" id="UP000665020"/>
    </source>
</evidence>
<dbReference type="Proteomes" id="UP000665020">
    <property type="component" value="Chromosome"/>
</dbReference>
<dbReference type="PROSITE" id="PS00211">
    <property type="entry name" value="ABC_TRANSPORTER_1"/>
    <property type="match status" value="1"/>
</dbReference>
<comment type="subcellular location">
    <subcellularLocation>
        <location evidence="1">Cell membrane</location>
        <topology evidence="1">Peripheral membrane protein</topology>
    </subcellularLocation>
</comment>
<evidence type="ECO:0000256" key="9">
    <source>
        <dbReference type="ARBA" id="ARBA00023136"/>
    </source>
</evidence>
<dbReference type="SUPFAM" id="SSF52540">
    <property type="entry name" value="P-loop containing nucleoside triphosphate hydrolases"/>
    <property type="match status" value="2"/>
</dbReference>
<dbReference type="Pfam" id="PF00005">
    <property type="entry name" value="ABC_tran"/>
    <property type="match status" value="2"/>
</dbReference>
<dbReference type="InterPro" id="IPR017871">
    <property type="entry name" value="ABC_transporter-like_CS"/>
</dbReference>
<dbReference type="InterPro" id="IPR027417">
    <property type="entry name" value="P-loop_NTPase"/>
</dbReference>
<dbReference type="AlphaFoldDB" id="A0A8A7KIS4"/>
<evidence type="ECO:0000256" key="2">
    <source>
        <dbReference type="ARBA" id="ARBA00022448"/>
    </source>
</evidence>
<dbReference type="GO" id="GO:0005524">
    <property type="term" value="F:ATP binding"/>
    <property type="evidence" value="ECO:0007669"/>
    <property type="project" value="UniProtKB-KW"/>
</dbReference>
<feature type="domain" description="ABC transporter" evidence="10">
    <location>
        <begin position="256"/>
        <end position="501"/>
    </location>
</feature>
<dbReference type="SMART" id="SM00382">
    <property type="entry name" value="AAA"/>
    <property type="match status" value="2"/>
</dbReference>
<gene>
    <name evidence="11" type="ORF">GM661_17980</name>
</gene>
<dbReference type="InterPro" id="IPR003593">
    <property type="entry name" value="AAA+_ATPase"/>
</dbReference>
<dbReference type="FunFam" id="3.40.50.300:FF:000127">
    <property type="entry name" value="Ribose import ATP-binding protein RbsA"/>
    <property type="match status" value="1"/>
</dbReference>
<accession>A0A8A7KIS4</accession>
<evidence type="ECO:0000256" key="5">
    <source>
        <dbReference type="ARBA" id="ARBA00022737"/>
    </source>
</evidence>
<dbReference type="GO" id="GO:0016887">
    <property type="term" value="F:ATP hydrolysis activity"/>
    <property type="evidence" value="ECO:0007669"/>
    <property type="project" value="InterPro"/>
</dbReference>
<dbReference type="KEGG" id="ifn:GM661_17980"/>
<evidence type="ECO:0000256" key="3">
    <source>
        <dbReference type="ARBA" id="ARBA00022475"/>
    </source>
</evidence>
<dbReference type="GO" id="GO:0005886">
    <property type="term" value="C:plasma membrane"/>
    <property type="evidence" value="ECO:0007669"/>
    <property type="project" value="UniProtKB-SubCell"/>
</dbReference>
<keyword evidence="2" id="KW-0813">Transport</keyword>
<evidence type="ECO:0000256" key="6">
    <source>
        <dbReference type="ARBA" id="ARBA00022741"/>
    </source>
</evidence>
<keyword evidence="12" id="KW-1185">Reference proteome</keyword>
<sequence length="509" mass="56249">MLGDKILQIANISKGFPGVLALNKVSFDVAKGEVHALVGENGAGKSTLIKVLSGVYTADSGKIFLKGKEINLNSPKEAQELGISIIYQEFSLVPYLSAVDNIFLGRELKKKGLLDRKRMKEKALEILAQIKVKVNLQKAIAELTVAEQQFIEIAKALSLETEILILDEPTASLTEREINDLFRLINTLKKQGITMIYISHHLEEIFKIADRVSCLRDGQYVGTELAKDCTQEKLIKMMVGSELKDLFHKPVPKKNYLIDEVLLDVKKLSRDNVVKDVIFKLKKGEILGIAGLVGAGRTETIRALIGADTATEKEVYLEGKKVELNNPAQSLKAGIGLIPENRKTQGLILGMSVKDNISLSNLQGIRNRNGFINQKMEIKQVRRLVNDLSIKTPGLKQAVKNLSGGNQQKVVLAKWLNRDCKILIFDEPTRGIDVKAKAEIHSLIQDLANQGIAIIVISSELPEVLNLSHRIMVMHKGKLVKVFQSKEASSEKIMYYATGGGEEDGKNSV</sequence>
<keyword evidence="8" id="KW-1278">Translocase</keyword>
<feature type="domain" description="ABC transporter" evidence="10">
    <location>
        <begin position="7"/>
        <end position="242"/>
    </location>
</feature>
<protein>
    <submittedName>
        <fullName evidence="11">ATP-binding cassette domain-containing protein</fullName>
    </submittedName>
</protein>
<evidence type="ECO:0000256" key="1">
    <source>
        <dbReference type="ARBA" id="ARBA00004202"/>
    </source>
</evidence>
<keyword evidence="5" id="KW-0677">Repeat</keyword>
<dbReference type="CDD" id="cd03216">
    <property type="entry name" value="ABC_Carb_Monos_I"/>
    <property type="match status" value="1"/>
</dbReference>
<dbReference type="InterPro" id="IPR050107">
    <property type="entry name" value="ABC_carbohydrate_import_ATPase"/>
</dbReference>
<keyword evidence="3" id="KW-1003">Cell membrane</keyword>
<evidence type="ECO:0000313" key="11">
    <source>
        <dbReference type="EMBL" id="QTL99708.1"/>
    </source>
</evidence>
<dbReference type="PROSITE" id="PS50893">
    <property type="entry name" value="ABC_TRANSPORTER_2"/>
    <property type="match status" value="2"/>
</dbReference>
<organism evidence="11 12">
    <name type="scientific">Iocasia fonsfrigidae</name>
    <dbReference type="NCBI Taxonomy" id="2682810"/>
    <lineage>
        <taxon>Bacteria</taxon>
        <taxon>Bacillati</taxon>
        <taxon>Bacillota</taxon>
        <taxon>Clostridia</taxon>
        <taxon>Halanaerobiales</taxon>
        <taxon>Halanaerobiaceae</taxon>
        <taxon>Iocasia</taxon>
    </lineage>
</organism>
<keyword evidence="6" id="KW-0547">Nucleotide-binding</keyword>
<evidence type="ECO:0000256" key="8">
    <source>
        <dbReference type="ARBA" id="ARBA00022967"/>
    </source>
</evidence>
<dbReference type="EMBL" id="CP046640">
    <property type="protein sequence ID" value="QTL99708.1"/>
    <property type="molecule type" value="Genomic_DNA"/>
</dbReference>
<evidence type="ECO:0000256" key="7">
    <source>
        <dbReference type="ARBA" id="ARBA00022840"/>
    </source>
</evidence>
<name>A0A8A7KIS4_9FIRM</name>
<evidence type="ECO:0000256" key="4">
    <source>
        <dbReference type="ARBA" id="ARBA00022597"/>
    </source>
</evidence>
<keyword evidence="7 11" id="KW-0067">ATP-binding</keyword>
<reference evidence="11" key="1">
    <citation type="submission" date="2019-12" db="EMBL/GenBank/DDBJ databases">
        <authorList>
            <person name="zhang j."/>
            <person name="sun C.M."/>
        </authorList>
    </citation>
    <scope>NUCLEOTIDE SEQUENCE</scope>
    <source>
        <strain evidence="11">NS-1</strain>
    </source>
</reference>
<proteinExistence type="predicted"/>